<name>A0ABT3G860_9BACT</name>
<dbReference type="Proteomes" id="UP001165653">
    <property type="component" value="Unassembled WGS sequence"/>
</dbReference>
<accession>A0ABT3G860</accession>
<dbReference type="Gene3D" id="3.10.560.10">
    <property type="entry name" value="Outer membrane lipoprotein wza domain like"/>
    <property type="match status" value="1"/>
</dbReference>
<dbReference type="SUPFAM" id="SSF142984">
    <property type="entry name" value="Nqo1 middle domain-like"/>
    <property type="match status" value="1"/>
</dbReference>
<dbReference type="RefSeq" id="WP_264515609.1">
    <property type="nucleotide sequence ID" value="NZ_JAPDDR010000012.1"/>
</dbReference>
<evidence type="ECO:0000313" key="2">
    <source>
        <dbReference type="EMBL" id="MCW1916046.1"/>
    </source>
</evidence>
<evidence type="ECO:0000313" key="3">
    <source>
        <dbReference type="Proteomes" id="UP001165653"/>
    </source>
</evidence>
<protein>
    <submittedName>
        <fullName evidence="2">SLBB domain-containing protein</fullName>
    </submittedName>
</protein>
<comment type="caution">
    <text evidence="2">The sequence shown here is derived from an EMBL/GenBank/DDBJ whole genome shotgun (WGS) entry which is preliminary data.</text>
</comment>
<dbReference type="InterPro" id="IPR019554">
    <property type="entry name" value="Soluble_ligand-bd"/>
</dbReference>
<feature type="domain" description="Soluble ligand binding" evidence="1">
    <location>
        <begin position="62"/>
        <end position="111"/>
    </location>
</feature>
<sequence length="141" mass="14849">MDPITCKIVGAACLAHQVGPESRDDLAKSSTDCPELRSESTVARMKSAKSLDRSKLPRSLGVVTVGGHVRRPGLVKITEGMSLAVALEKAGGVTEFAAVKRARLVRNGRSLPCDLGDTTSASEPVLAGDVLEIPQKTWIGK</sequence>
<proteinExistence type="predicted"/>
<evidence type="ECO:0000259" key="1">
    <source>
        <dbReference type="Pfam" id="PF10531"/>
    </source>
</evidence>
<organism evidence="2 3">
    <name type="scientific">Luteolibacter rhizosphaerae</name>
    <dbReference type="NCBI Taxonomy" id="2989719"/>
    <lineage>
        <taxon>Bacteria</taxon>
        <taxon>Pseudomonadati</taxon>
        <taxon>Verrucomicrobiota</taxon>
        <taxon>Verrucomicrobiia</taxon>
        <taxon>Verrucomicrobiales</taxon>
        <taxon>Verrucomicrobiaceae</taxon>
        <taxon>Luteolibacter</taxon>
    </lineage>
</organism>
<dbReference type="Pfam" id="PF10531">
    <property type="entry name" value="SLBB"/>
    <property type="match status" value="1"/>
</dbReference>
<dbReference type="EMBL" id="JAPDDR010000012">
    <property type="protein sequence ID" value="MCW1916046.1"/>
    <property type="molecule type" value="Genomic_DNA"/>
</dbReference>
<reference evidence="2" key="1">
    <citation type="submission" date="2022-10" db="EMBL/GenBank/DDBJ databases">
        <title>Luteolibacter sp. GHJ8, whole genome shotgun sequencing project.</title>
        <authorList>
            <person name="Zhao G."/>
            <person name="Shen L."/>
        </authorList>
    </citation>
    <scope>NUCLEOTIDE SEQUENCE</scope>
    <source>
        <strain evidence="2">GHJ8</strain>
    </source>
</reference>
<gene>
    <name evidence="2" type="ORF">OJ996_20830</name>
</gene>
<keyword evidence="3" id="KW-1185">Reference proteome</keyword>